<sequence>MKKDGHVHTPFCPHGTDDSFELYIETAIKKGFSAITFTEHAPLPEGFVDPTPDKDSAMPFSDIDRYLSILLDLKKQYKRDIDIHIGLEVDYINGFERETAQFLDKYGPFLDDSILSVHFLKLNGQYYCVDFDEHTFQKMAELSGGINHLYELYYATVLKGVVSDLGKYKPKRLGHITLIHKFQKLFQATFDEKPYIEQIFAEMNKRGMELDVNTSGLRKAFCGEIYPPEDIIQAAKKQSIPLVYGSDAHSAKDVGSDFSLFEKMV</sequence>
<name>A0A165YIE8_9BACI</name>
<comment type="pathway">
    <text evidence="1 8">Amino-acid biosynthesis; L-histidine biosynthesis; L-histidine from 5-phospho-alpha-D-ribose 1-diphosphate: step 8/9.</text>
</comment>
<reference evidence="11 12" key="1">
    <citation type="submission" date="2016-04" db="EMBL/GenBank/DDBJ databases">
        <title>Draft genome sequence of Aeribacillus pallidus 8m3 from petroleum reservoir.</title>
        <authorList>
            <person name="Poltaraus A.B."/>
            <person name="Nazina T.N."/>
            <person name="Tourova T.P."/>
            <person name="Malakho S.M."/>
            <person name="Korshunova A.V."/>
            <person name="Sokolova D.S."/>
        </authorList>
    </citation>
    <scope>NUCLEOTIDE SEQUENCE [LARGE SCALE GENOMIC DNA]</scope>
    <source>
        <strain evidence="11 12">8m3</strain>
    </source>
</reference>
<dbReference type="CDD" id="cd12110">
    <property type="entry name" value="PHP_HisPPase_Hisj_like"/>
    <property type="match status" value="1"/>
</dbReference>
<proteinExistence type="inferred from homology"/>
<comment type="catalytic activity">
    <reaction evidence="7 8">
        <text>L-histidinol phosphate + H2O = L-histidinol + phosphate</text>
        <dbReference type="Rhea" id="RHEA:14465"/>
        <dbReference type="ChEBI" id="CHEBI:15377"/>
        <dbReference type="ChEBI" id="CHEBI:43474"/>
        <dbReference type="ChEBI" id="CHEBI:57699"/>
        <dbReference type="ChEBI" id="CHEBI:57980"/>
        <dbReference type="EC" id="3.1.3.15"/>
    </reaction>
</comment>
<dbReference type="InterPro" id="IPR004013">
    <property type="entry name" value="PHP_dom"/>
</dbReference>
<protein>
    <recommendedName>
        <fullName evidence="3 8">Histidinol-phosphatase</fullName>
        <shortName evidence="8">HolPase</shortName>
        <ecNumber evidence="3 8">3.1.3.15</ecNumber>
    </recommendedName>
</protein>
<evidence type="ECO:0000256" key="6">
    <source>
        <dbReference type="ARBA" id="ARBA00023102"/>
    </source>
</evidence>
<evidence type="ECO:0000259" key="9">
    <source>
        <dbReference type="Pfam" id="PF02811"/>
    </source>
</evidence>
<dbReference type="KEGG" id="apak:AP3564_19540"/>
<reference evidence="10 13" key="2">
    <citation type="submission" date="2016-10" db="EMBL/GenBank/DDBJ databases">
        <title>The whole genome sequencing and assembly of Aeribacillus pallidus KCTC3564 strain.</title>
        <authorList>
            <person name="Lee Y.-J."/>
            <person name="Park M.-K."/>
            <person name="Yi H."/>
            <person name="Bahn Y.-S."/>
            <person name="Kim J.F."/>
            <person name="Lee D.-W."/>
        </authorList>
    </citation>
    <scope>NUCLEOTIDE SEQUENCE [LARGE SCALE GENOMIC DNA]</scope>
    <source>
        <strain evidence="10 13">KCTC3564</strain>
    </source>
</reference>
<dbReference type="PANTHER" id="PTHR21039">
    <property type="entry name" value="HISTIDINOL PHOSPHATASE-RELATED"/>
    <property type="match status" value="1"/>
</dbReference>
<evidence type="ECO:0000256" key="7">
    <source>
        <dbReference type="ARBA" id="ARBA00049158"/>
    </source>
</evidence>
<dbReference type="AlphaFoldDB" id="A0A165YIE8"/>
<keyword evidence="5 8" id="KW-0378">Hydrolase</keyword>
<accession>A0A164ASX1</accession>
<evidence type="ECO:0000256" key="2">
    <source>
        <dbReference type="ARBA" id="ARBA00009152"/>
    </source>
</evidence>
<evidence type="ECO:0000313" key="11">
    <source>
        <dbReference type="EMBL" id="KZN97110.1"/>
    </source>
</evidence>
<evidence type="ECO:0000313" key="12">
    <source>
        <dbReference type="Proteomes" id="UP000076476"/>
    </source>
</evidence>
<dbReference type="Proteomes" id="UP000214606">
    <property type="component" value="Chromosome"/>
</dbReference>
<keyword evidence="6 8" id="KW-0368">Histidine biosynthesis</keyword>
<evidence type="ECO:0000313" key="10">
    <source>
        <dbReference type="EMBL" id="ASS92168.1"/>
    </source>
</evidence>
<dbReference type="GO" id="GO:0004401">
    <property type="term" value="F:histidinol-phosphatase activity"/>
    <property type="evidence" value="ECO:0007669"/>
    <property type="project" value="UniProtKB-UniRule"/>
</dbReference>
<dbReference type="EC" id="3.1.3.15" evidence="3 8"/>
<evidence type="ECO:0000256" key="5">
    <source>
        <dbReference type="ARBA" id="ARBA00022801"/>
    </source>
</evidence>
<dbReference type="Proteomes" id="UP000076476">
    <property type="component" value="Unassembled WGS sequence"/>
</dbReference>
<dbReference type="Gene3D" id="3.20.20.140">
    <property type="entry name" value="Metal-dependent hydrolases"/>
    <property type="match status" value="1"/>
</dbReference>
<dbReference type="EMBL" id="LWBR01000013">
    <property type="protein sequence ID" value="KZN97110.1"/>
    <property type="molecule type" value="Genomic_DNA"/>
</dbReference>
<evidence type="ECO:0000256" key="3">
    <source>
        <dbReference type="ARBA" id="ARBA00013085"/>
    </source>
</evidence>
<dbReference type="GO" id="GO:0005737">
    <property type="term" value="C:cytoplasm"/>
    <property type="evidence" value="ECO:0007669"/>
    <property type="project" value="TreeGrafter"/>
</dbReference>
<evidence type="ECO:0000256" key="4">
    <source>
        <dbReference type="ARBA" id="ARBA00022605"/>
    </source>
</evidence>
<gene>
    <name evidence="10" type="ORF">AP3564_19540</name>
    <name evidence="11" type="ORF">AZI98_06005</name>
</gene>
<dbReference type="SUPFAM" id="SSF89550">
    <property type="entry name" value="PHP domain-like"/>
    <property type="match status" value="1"/>
</dbReference>
<dbReference type="OrthoDB" id="9775255at2"/>
<dbReference type="NCBIfam" id="NF005996">
    <property type="entry name" value="PRK08123.1"/>
    <property type="match status" value="1"/>
</dbReference>
<dbReference type="RefSeq" id="WP_063387365.1">
    <property type="nucleotide sequence ID" value="NZ_CP017703.1"/>
</dbReference>
<dbReference type="NCBIfam" id="TIGR01856">
    <property type="entry name" value="hisJ_fam"/>
    <property type="match status" value="1"/>
</dbReference>
<dbReference type="EMBL" id="CP017703">
    <property type="protein sequence ID" value="ASS92168.1"/>
    <property type="molecule type" value="Genomic_DNA"/>
</dbReference>
<evidence type="ECO:0000256" key="8">
    <source>
        <dbReference type="RuleBase" id="RU366003"/>
    </source>
</evidence>
<dbReference type="InterPro" id="IPR010140">
    <property type="entry name" value="Histidinol_P_phosphatase_HisJ"/>
</dbReference>
<keyword evidence="12" id="KW-1185">Reference proteome</keyword>
<keyword evidence="4 8" id="KW-0028">Amino-acid biosynthesis</keyword>
<dbReference type="Pfam" id="PF02811">
    <property type="entry name" value="PHP"/>
    <property type="match status" value="1"/>
</dbReference>
<comment type="similarity">
    <text evidence="2 8">Belongs to the PHP hydrolase family. HisK subfamily.</text>
</comment>
<accession>A0A165YIE8</accession>
<evidence type="ECO:0000256" key="1">
    <source>
        <dbReference type="ARBA" id="ARBA00004970"/>
    </source>
</evidence>
<dbReference type="GO" id="GO:0000105">
    <property type="term" value="P:L-histidine biosynthetic process"/>
    <property type="evidence" value="ECO:0007669"/>
    <property type="project" value="UniProtKB-UniRule"/>
</dbReference>
<feature type="domain" description="PHP" evidence="9">
    <location>
        <begin position="4"/>
        <end position="215"/>
    </location>
</feature>
<dbReference type="UniPathway" id="UPA00031">
    <property type="reaction ID" value="UER00013"/>
</dbReference>
<dbReference type="InterPro" id="IPR016195">
    <property type="entry name" value="Pol/histidinol_Pase-like"/>
</dbReference>
<dbReference type="PANTHER" id="PTHR21039:SF0">
    <property type="entry name" value="HISTIDINOL-PHOSPHATASE"/>
    <property type="match status" value="1"/>
</dbReference>
<evidence type="ECO:0000313" key="13">
    <source>
        <dbReference type="Proteomes" id="UP000214606"/>
    </source>
</evidence>
<organism evidence="11 12">
    <name type="scientific">Aeribacillus pallidus</name>
    <dbReference type="NCBI Taxonomy" id="33936"/>
    <lineage>
        <taxon>Bacteria</taxon>
        <taxon>Bacillati</taxon>
        <taxon>Bacillota</taxon>
        <taxon>Bacilli</taxon>
        <taxon>Bacillales</taxon>
        <taxon>Bacillaceae</taxon>
        <taxon>Aeribacillus</taxon>
    </lineage>
</organism>
<dbReference type="GeneID" id="301127111"/>
<dbReference type="STRING" id="33936.AZI98_06005"/>